<dbReference type="KEGG" id="tet:TTHERM_000703629"/>
<keyword evidence="1 2" id="KW-0812">Transmembrane</keyword>
<organism evidence="2 3">
    <name type="scientific">Tetrahymena thermophila (strain SB210)</name>
    <dbReference type="NCBI Taxonomy" id="312017"/>
    <lineage>
        <taxon>Eukaryota</taxon>
        <taxon>Sar</taxon>
        <taxon>Alveolata</taxon>
        <taxon>Ciliophora</taxon>
        <taxon>Intramacronucleata</taxon>
        <taxon>Oligohymenophorea</taxon>
        <taxon>Hymenostomatida</taxon>
        <taxon>Tetrahymenina</taxon>
        <taxon>Tetrahymenidae</taxon>
        <taxon>Tetrahymena</taxon>
    </lineage>
</organism>
<accession>W7XDN3</accession>
<gene>
    <name evidence="2" type="ORF">TTHERM_000703629</name>
</gene>
<dbReference type="Proteomes" id="UP000009168">
    <property type="component" value="Unassembled WGS sequence"/>
</dbReference>
<evidence type="ECO:0000256" key="1">
    <source>
        <dbReference type="SAM" id="Phobius"/>
    </source>
</evidence>
<feature type="transmembrane region" description="Helical" evidence="1">
    <location>
        <begin position="165"/>
        <end position="189"/>
    </location>
</feature>
<keyword evidence="1" id="KW-0472">Membrane</keyword>
<reference evidence="3" key="1">
    <citation type="journal article" date="2006" name="PLoS Biol.">
        <title>Macronuclear genome sequence of the ciliate Tetrahymena thermophila, a model eukaryote.</title>
        <authorList>
            <person name="Eisen J.A."/>
            <person name="Coyne R.S."/>
            <person name="Wu M."/>
            <person name="Wu D."/>
            <person name="Thiagarajan M."/>
            <person name="Wortman J.R."/>
            <person name="Badger J.H."/>
            <person name="Ren Q."/>
            <person name="Amedeo P."/>
            <person name="Jones K.M."/>
            <person name="Tallon L.J."/>
            <person name="Delcher A.L."/>
            <person name="Salzberg S.L."/>
            <person name="Silva J.C."/>
            <person name="Haas B.J."/>
            <person name="Majoros W.H."/>
            <person name="Farzad M."/>
            <person name="Carlton J.M."/>
            <person name="Smith R.K. Jr."/>
            <person name="Garg J."/>
            <person name="Pearlman R.E."/>
            <person name="Karrer K.M."/>
            <person name="Sun L."/>
            <person name="Manning G."/>
            <person name="Elde N.C."/>
            <person name="Turkewitz A.P."/>
            <person name="Asai D.J."/>
            <person name="Wilkes D.E."/>
            <person name="Wang Y."/>
            <person name="Cai H."/>
            <person name="Collins K."/>
            <person name="Stewart B.A."/>
            <person name="Lee S.R."/>
            <person name="Wilamowska K."/>
            <person name="Weinberg Z."/>
            <person name="Ruzzo W.L."/>
            <person name="Wloga D."/>
            <person name="Gaertig J."/>
            <person name="Frankel J."/>
            <person name="Tsao C.-C."/>
            <person name="Gorovsky M.A."/>
            <person name="Keeling P.J."/>
            <person name="Waller R.F."/>
            <person name="Patron N.J."/>
            <person name="Cherry J.M."/>
            <person name="Stover N.A."/>
            <person name="Krieger C.J."/>
            <person name="del Toro C."/>
            <person name="Ryder H.F."/>
            <person name="Williamson S.C."/>
            <person name="Barbeau R.A."/>
            <person name="Hamilton E.P."/>
            <person name="Orias E."/>
        </authorList>
    </citation>
    <scope>NUCLEOTIDE SEQUENCE [LARGE SCALE GENOMIC DNA]</scope>
    <source>
        <strain evidence="3">SB210</strain>
    </source>
</reference>
<evidence type="ECO:0000313" key="3">
    <source>
        <dbReference type="Proteomes" id="UP000009168"/>
    </source>
</evidence>
<dbReference type="AlphaFoldDB" id="W7XDN3"/>
<dbReference type="EMBL" id="GG662460">
    <property type="protein sequence ID" value="EWS71951.1"/>
    <property type="molecule type" value="Genomic_DNA"/>
</dbReference>
<sequence>MIYRFNDKISPITFSYQLHQKFQLKMQIKIKKTKLSDYFFKFKYYQQRDRAHLQLNRKKILFINQLQNQMKQKQIDYSQHSFLMLIPKITIKFYVNELYGVVNSFKVGEILGAFLIVFRNFELTFFGLLGERLDKLSNVDQNLSFLSQKQNFFTFFTDSTSVQGIVIFLLIVNLGILLVLISIYIYYIFKMLKKEHKSIKLDQTKDKKGSQYDNIDDTSLDLQISTLYTSQQKINFTKYNSLKVIFSIILLVNYHILLVPTIYLSFNDLSNPLLIICFIISAILGLLVCDCDFDYSVSSNNFLGKSFSLWQYLMLIIEVICVVVFSLNNQGNFTILVCLFLIKFIYYYLINPYYSQQAKQLSLFCSIYFFMLNFLILFCLEYNIFEGLECFLMFFFIPFSWKLSKMICHYLNEQIKNKFQALSSKDCV</sequence>
<dbReference type="RefSeq" id="XP_012655511.1">
    <property type="nucleotide sequence ID" value="XM_012800057.1"/>
</dbReference>
<keyword evidence="1" id="KW-1133">Transmembrane helix</keyword>
<evidence type="ECO:0000313" key="2">
    <source>
        <dbReference type="EMBL" id="EWS71951.1"/>
    </source>
</evidence>
<proteinExistence type="predicted"/>
<feature type="transmembrane region" description="Helical" evidence="1">
    <location>
        <begin position="244"/>
        <end position="266"/>
    </location>
</feature>
<feature type="transmembrane region" description="Helical" evidence="1">
    <location>
        <begin position="309"/>
        <end position="327"/>
    </location>
</feature>
<feature type="transmembrane region" description="Helical" evidence="1">
    <location>
        <begin position="361"/>
        <end position="385"/>
    </location>
</feature>
<dbReference type="GeneID" id="24440288"/>
<feature type="transmembrane region" description="Helical" evidence="1">
    <location>
        <begin position="333"/>
        <end position="349"/>
    </location>
</feature>
<name>W7XDN3_TETTS</name>
<keyword evidence="3" id="KW-1185">Reference proteome</keyword>
<feature type="transmembrane region" description="Helical" evidence="1">
    <location>
        <begin position="272"/>
        <end position="289"/>
    </location>
</feature>
<protein>
    <submittedName>
        <fullName evidence="2">Transmembrane protein, putative</fullName>
    </submittedName>
</protein>
<dbReference type="InParanoid" id="W7XDN3"/>